<dbReference type="SUPFAM" id="SSF116768">
    <property type="entry name" value="DNA-binding domain of EIN3-like"/>
    <property type="match status" value="1"/>
</dbReference>
<dbReference type="GO" id="GO:0003700">
    <property type="term" value="F:DNA-binding transcription factor activity"/>
    <property type="evidence" value="ECO:0007669"/>
    <property type="project" value="InterPro"/>
</dbReference>
<feature type="region of interest" description="Disordered" evidence="1">
    <location>
        <begin position="352"/>
        <end position="387"/>
    </location>
</feature>
<feature type="region of interest" description="Disordered" evidence="1">
    <location>
        <begin position="96"/>
        <end position="175"/>
    </location>
</feature>
<accession>A0A9P6VR84</accession>
<dbReference type="AlphaFoldDB" id="A0A9P6VR84"/>
<comment type="caution">
    <text evidence="3">The sequence shown here is derived from an EMBL/GenBank/DDBJ whole genome shotgun (WGS) entry which is preliminary data.</text>
</comment>
<feature type="compositionally biased region" description="Basic and acidic residues" evidence="1">
    <location>
        <begin position="581"/>
        <end position="593"/>
    </location>
</feature>
<feature type="domain" description="Subtelomeric hrmA-associated cluster protein AFUB-079030/YDR124W-like helical bundle" evidence="2">
    <location>
        <begin position="186"/>
        <end position="329"/>
    </location>
</feature>
<evidence type="ECO:0000313" key="3">
    <source>
        <dbReference type="EMBL" id="KAG0652329.1"/>
    </source>
</evidence>
<feature type="compositionally biased region" description="Acidic residues" evidence="1">
    <location>
        <begin position="357"/>
        <end position="374"/>
    </location>
</feature>
<dbReference type="InterPro" id="IPR047092">
    <property type="entry name" value="AFUB_07903/YDR124W-like_hel"/>
</dbReference>
<dbReference type="Proteomes" id="UP000785200">
    <property type="component" value="Unassembled WGS sequence"/>
</dbReference>
<evidence type="ECO:0000313" key="4">
    <source>
        <dbReference type="Proteomes" id="UP000785200"/>
    </source>
</evidence>
<feature type="compositionally biased region" description="Basic and acidic residues" evidence="1">
    <location>
        <begin position="141"/>
        <end position="153"/>
    </location>
</feature>
<evidence type="ECO:0000259" key="2">
    <source>
        <dbReference type="Pfam" id="PF11001"/>
    </source>
</evidence>
<dbReference type="Pfam" id="PF11001">
    <property type="entry name" value="AFUB_07903_YDR124W_hel"/>
    <property type="match status" value="1"/>
</dbReference>
<dbReference type="EMBL" id="VNKQ01000003">
    <property type="protein sequence ID" value="KAG0652329.1"/>
    <property type="molecule type" value="Genomic_DNA"/>
</dbReference>
<keyword evidence="4" id="KW-1185">Reference proteome</keyword>
<dbReference type="PANTHER" id="PTHR36102">
    <property type="entry name" value="CHROMOSOME 10, WHOLE GENOME SHOTGUN SEQUENCE"/>
    <property type="match status" value="1"/>
</dbReference>
<organism evidence="3 4">
    <name type="scientific">Hyphodiscus hymeniophilus</name>
    <dbReference type="NCBI Taxonomy" id="353542"/>
    <lineage>
        <taxon>Eukaryota</taxon>
        <taxon>Fungi</taxon>
        <taxon>Dikarya</taxon>
        <taxon>Ascomycota</taxon>
        <taxon>Pezizomycotina</taxon>
        <taxon>Leotiomycetes</taxon>
        <taxon>Helotiales</taxon>
        <taxon>Hyphodiscaceae</taxon>
        <taxon>Hyphodiscus</taxon>
    </lineage>
</organism>
<dbReference type="PANTHER" id="PTHR36102:SF1">
    <property type="entry name" value="YDR124W-LIKE HELICAL BUNDLE DOMAIN-CONTAINING PROTEIN"/>
    <property type="match status" value="1"/>
</dbReference>
<dbReference type="InterPro" id="IPR021264">
    <property type="entry name" value="AFUB_079030/YDR124W-like"/>
</dbReference>
<sequence>MDASVYLLRQFILVPWYVLPVLKFTMQKLIPPKSIEAALRDCVRLPVKEFALIVQLENGEERTYTSQSLTPWQPRIFGDRFRQDFRRSVHRAASEASYPGSAYPDGGALFPEFDTDDNPRFSSSGDSSSGGRIRHPYQRQTRSEESDGTDSGKGKRKRLHGPQYSSFDNDDTPVPVPVVKVHQITIGNEAEVEEFYVTRFKEMQQSSCKVMGKVFVKLVEPKKQTHHPYTKGNDKAPPWWPKTTGENHVRHREPDHLLRPERIRLLVHILRMIIEPFNSQCEAVRKSGLNVQKLEDVTMEAMSAWFNDSDHPGNLAKKPFLKEIFKVAKAEERYRNGEIDKDTRISVMYGDRSGVDFSDDETEEGVKDEEEEVDTTIQIPSNLPTPDSMVSQPMMQNPTLQHAQEHEPNSMFIGSTRPLPVRYHTQPVLDEHTSYSNQAFVPRTVGVGVGFQTQPPPNPQDPNRRSFVSPVYPSPQSMYGWQNTTMTSNGTMNPNYYVTSPQTPLSAQSGQFQLPPPPPPQQPMLPPMTQHHFDSLPTTRQFDSGPAMGNVVRTGSLGHPHHMPHGFQNYLQDNGYGNNDSDVRDEHQQLHNN</sequence>
<reference evidence="3" key="1">
    <citation type="submission" date="2019-07" db="EMBL/GenBank/DDBJ databases">
        <title>Hyphodiscus hymeniophilus genome sequencing and assembly.</title>
        <authorList>
            <person name="Kramer G."/>
            <person name="Nodwell J."/>
        </authorList>
    </citation>
    <scope>NUCLEOTIDE SEQUENCE</scope>
    <source>
        <strain evidence="3">ATCC 34498</strain>
    </source>
</reference>
<dbReference type="InterPro" id="IPR023278">
    <property type="entry name" value="Ethylene_insens-like_DNA-bd"/>
</dbReference>
<name>A0A9P6VR84_9HELO</name>
<feature type="region of interest" description="Disordered" evidence="1">
    <location>
        <begin position="557"/>
        <end position="593"/>
    </location>
</feature>
<dbReference type="GO" id="GO:0005634">
    <property type="term" value="C:nucleus"/>
    <property type="evidence" value="ECO:0007669"/>
    <property type="project" value="InterPro"/>
</dbReference>
<dbReference type="OrthoDB" id="5338458at2759"/>
<feature type="compositionally biased region" description="Polar residues" evidence="1">
    <location>
        <begin position="377"/>
        <end position="387"/>
    </location>
</feature>
<feature type="compositionally biased region" description="Polar residues" evidence="1">
    <location>
        <begin position="569"/>
        <end position="580"/>
    </location>
</feature>
<protein>
    <recommendedName>
        <fullName evidence="2">Subtelomeric hrmA-associated cluster protein AFUB-079030/YDR124W-like helical bundle domain-containing protein</fullName>
    </recommendedName>
</protein>
<evidence type="ECO:0000256" key="1">
    <source>
        <dbReference type="SAM" id="MobiDB-lite"/>
    </source>
</evidence>
<proteinExistence type="predicted"/>
<feature type="compositionally biased region" description="Low complexity" evidence="1">
    <location>
        <begin position="122"/>
        <end position="131"/>
    </location>
</feature>
<gene>
    <name evidence="3" type="ORF">D0Z07_1411</name>
</gene>